<organism evidence="2">
    <name type="scientific">Caldilineaceae bacterium SB0662_bin_9</name>
    <dbReference type="NCBI Taxonomy" id="2605258"/>
    <lineage>
        <taxon>Bacteria</taxon>
        <taxon>Bacillati</taxon>
        <taxon>Chloroflexota</taxon>
        <taxon>Caldilineae</taxon>
        <taxon>Caldilineales</taxon>
        <taxon>Caldilineaceae</taxon>
    </lineage>
</organism>
<gene>
    <name evidence="2" type="ORF">F4Y08_14390</name>
</gene>
<dbReference type="InterPro" id="IPR011042">
    <property type="entry name" value="6-blade_b-propeller_TolB-like"/>
</dbReference>
<evidence type="ECO:0000259" key="1">
    <source>
        <dbReference type="Pfam" id="PF07995"/>
    </source>
</evidence>
<dbReference type="InterPro" id="IPR012938">
    <property type="entry name" value="Glc/Sorbosone_DH"/>
</dbReference>
<evidence type="ECO:0000313" key="2">
    <source>
        <dbReference type="EMBL" id="MYD91497.1"/>
    </source>
</evidence>
<proteinExistence type="predicted"/>
<name>A0A6B1DX16_9CHLR</name>
<dbReference type="EMBL" id="VXPY01000098">
    <property type="protein sequence ID" value="MYD91497.1"/>
    <property type="molecule type" value="Genomic_DNA"/>
</dbReference>
<dbReference type="Pfam" id="PF07995">
    <property type="entry name" value="GSDH"/>
    <property type="match status" value="1"/>
</dbReference>
<dbReference type="PANTHER" id="PTHR19328:SF75">
    <property type="entry name" value="ALDOSE SUGAR DEHYDROGENASE YLII"/>
    <property type="match status" value="1"/>
</dbReference>
<dbReference type="AlphaFoldDB" id="A0A6B1DX16"/>
<feature type="domain" description="Glucose/Sorbosone dehydrogenase" evidence="1">
    <location>
        <begin position="17"/>
        <end position="355"/>
    </location>
</feature>
<protein>
    <submittedName>
        <fullName evidence="2">PQQ-dependent sugar dehydrogenase</fullName>
    </submittedName>
</protein>
<accession>A0A6B1DX16</accession>
<dbReference type="Gene3D" id="2.120.10.30">
    <property type="entry name" value="TolB, C-terminal domain"/>
    <property type="match status" value="1"/>
</dbReference>
<dbReference type="PANTHER" id="PTHR19328">
    <property type="entry name" value="HEDGEHOG-INTERACTING PROTEIN"/>
    <property type="match status" value="1"/>
</dbReference>
<dbReference type="SUPFAM" id="SSF50952">
    <property type="entry name" value="Soluble quinoprotein glucose dehydrogenase"/>
    <property type="match status" value="1"/>
</dbReference>
<sequence length="368" mass="40388">MVEPRLELEPVATLVRPVFLTHADDGSDRLYIVEQAGRVLILENGILLPDPFLDIRARVKDTGNEQGLLGLAFPPDYSRTLEFYVNYTAQSNQTVVSRFNASPANPLLALEGSEEKLLTIPQPATNHNGGMLLFGPDNMLWIGTGDGGAADDRFRNGQNPDSLLGKMLRIDVLGQRGRGYGIPDDNPWVDRNWQGQQVRDEVWAVGLRNPWRYAFDPATGDLWIADVGQNLYEDVHFVPAGSAGGLNFGWPLMEGAHCFPPGRTCDPTGLEQVVAEFPHGTGDCSVTGGYVYRGSDWPAMIGLYVVGDFCSGRIWTVTNAGSPSDPDWQVRELADTDHNISSFGEDADGELYLLDLEGGVYRMEFPAN</sequence>
<reference evidence="2" key="1">
    <citation type="submission" date="2019-09" db="EMBL/GenBank/DDBJ databases">
        <title>Characterisation of the sponge microbiome using genome-centric metagenomics.</title>
        <authorList>
            <person name="Engelberts J.P."/>
            <person name="Robbins S.J."/>
            <person name="De Goeij J.M."/>
            <person name="Aranda M."/>
            <person name="Bell S.C."/>
            <person name="Webster N.S."/>
        </authorList>
    </citation>
    <scope>NUCLEOTIDE SEQUENCE</scope>
    <source>
        <strain evidence="2">SB0662_bin_9</strain>
    </source>
</reference>
<comment type="caution">
    <text evidence="2">The sequence shown here is derived from an EMBL/GenBank/DDBJ whole genome shotgun (WGS) entry which is preliminary data.</text>
</comment>
<dbReference type="InterPro" id="IPR011041">
    <property type="entry name" value="Quinoprot_gluc/sorb_DH_b-prop"/>
</dbReference>